<name>A0A5C2H512_9BACT</name>
<dbReference type="SUPFAM" id="SSF54862">
    <property type="entry name" value="4Fe-4S ferredoxins"/>
    <property type="match status" value="1"/>
</dbReference>
<protein>
    <submittedName>
        <fullName evidence="5">[4Fe-4S] dicluster domain-containing protein</fullName>
    </submittedName>
</protein>
<evidence type="ECO:0000256" key="2">
    <source>
        <dbReference type="ARBA" id="ARBA00022723"/>
    </source>
</evidence>
<keyword evidence="4" id="KW-0411">Iron-sulfur</keyword>
<evidence type="ECO:0000256" key="4">
    <source>
        <dbReference type="ARBA" id="ARBA00023014"/>
    </source>
</evidence>
<dbReference type="Pfam" id="PF12838">
    <property type="entry name" value="Fer4_7"/>
    <property type="match status" value="1"/>
</dbReference>
<dbReference type="InterPro" id="IPR017896">
    <property type="entry name" value="4Fe4S_Fe-S-bd"/>
</dbReference>
<organism evidence="5 6">
    <name type="scientific">Malaciobacter pacificus</name>
    <dbReference type="NCBI Taxonomy" id="1080223"/>
    <lineage>
        <taxon>Bacteria</taxon>
        <taxon>Pseudomonadati</taxon>
        <taxon>Campylobacterota</taxon>
        <taxon>Epsilonproteobacteria</taxon>
        <taxon>Campylobacterales</taxon>
        <taxon>Arcobacteraceae</taxon>
        <taxon>Malaciobacter</taxon>
    </lineage>
</organism>
<evidence type="ECO:0000313" key="5">
    <source>
        <dbReference type="EMBL" id="QEP34100.1"/>
    </source>
</evidence>
<dbReference type="Proteomes" id="UP000322726">
    <property type="component" value="Chromosome"/>
</dbReference>
<dbReference type="Gene3D" id="3.30.70.20">
    <property type="match status" value="2"/>
</dbReference>
<accession>A0A5C2H512</accession>
<dbReference type="GO" id="GO:0046872">
    <property type="term" value="F:metal ion binding"/>
    <property type="evidence" value="ECO:0007669"/>
    <property type="project" value="UniProtKB-KW"/>
</dbReference>
<dbReference type="Pfam" id="PF13237">
    <property type="entry name" value="Fer4_10"/>
    <property type="match status" value="1"/>
</dbReference>
<evidence type="ECO:0000313" key="6">
    <source>
        <dbReference type="Proteomes" id="UP000322726"/>
    </source>
</evidence>
<keyword evidence="6" id="KW-1185">Reference proteome</keyword>
<proteinExistence type="predicted"/>
<dbReference type="PROSITE" id="PS51379">
    <property type="entry name" value="4FE4S_FER_2"/>
    <property type="match status" value="4"/>
</dbReference>
<dbReference type="InterPro" id="IPR050572">
    <property type="entry name" value="Fe-S_Ferredoxin"/>
</dbReference>
<dbReference type="PANTHER" id="PTHR43687:SF4">
    <property type="entry name" value="BLR5484 PROTEIN"/>
    <property type="match status" value="1"/>
</dbReference>
<dbReference type="GO" id="GO:0051539">
    <property type="term" value="F:4 iron, 4 sulfur cluster binding"/>
    <property type="evidence" value="ECO:0007669"/>
    <property type="project" value="UniProtKB-KW"/>
</dbReference>
<sequence>MQEFIYYNPNGLDFPISEEILVTTNLKEIENKSFLISNTNEINSELTAREIDFYIKNSQDTISQKIQNVSKLYEIAATKYDFSQDISYDQEVSNQLLLVTNQKEQYDEFISCIDSKDFELFHINEDIIKSIDGHIGNLTVVVDDEGKDVKLQVSQIVWYNAKIEGMKQSGCFDPNTLTLSEVLKTIKENINSYSYKKITTYDKTICQYDSRREVICSKCEEVCPSVAITKDDETKTLTFSQIDCHGCGGCISVCPSGALEYTPTSRESIYEISLFYKETHPLIIPSKMNIENLDIELKENILPFAIDGEKFLDETMLLTIAQSSSSQIIFYTDFISKGTGDAIRILNDIYQAKYGKDAIIVASNKEELIEAINEVSFIETSYFNFNQSGLKKREVFSQRLQKIVGDENLGEVKTGEHVHYGLVNVDANKCTLCLVCVGACNVDALQADAKDNTLRLNPSLCTSCGYCEVSCPESDCLTIDRDVIKLEPMWFKENILAQDTLFACVECGKEFATTKSVQKIASIMAPIFASDPVKERSLYCCADCKPKIMMQNYYDKKIQGDTNAR</sequence>
<evidence type="ECO:0000256" key="1">
    <source>
        <dbReference type="ARBA" id="ARBA00022485"/>
    </source>
</evidence>
<reference evidence="6" key="2">
    <citation type="submission" date="2019-09" db="EMBL/GenBank/DDBJ databases">
        <title>Complete genome sequencing of four Arcobacter species reveals a diverse suite of mobile elements.</title>
        <authorList>
            <person name="On S.L.W."/>
            <person name="Miller W.G."/>
            <person name="Biggs P."/>
            <person name="Cornelius A."/>
            <person name="Vandamme P."/>
        </authorList>
    </citation>
    <scope>NUCLEOTIDE SEQUENCE [LARGE SCALE GENOMIC DNA]</scope>
    <source>
        <strain evidence="6">LMG 26638</strain>
    </source>
</reference>
<keyword evidence="2" id="KW-0479">Metal-binding</keyword>
<dbReference type="AlphaFoldDB" id="A0A5C2H512"/>
<dbReference type="PANTHER" id="PTHR43687">
    <property type="entry name" value="ADENYLYLSULFATE REDUCTASE, BETA SUBUNIT"/>
    <property type="match status" value="1"/>
</dbReference>
<evidence type="ECO:0000256" key="3">
    <source>
        <dbReference type="ARBA" id="ARBA00023004"/>
    </source>
</evidence>
<keyword evidence="1" id="KW-0004">4Fe-4S</keyword>
<dbReference type="EMBL" id="CP035928">
    <property type="protein sequence ID" value="QEP34100.1"/>
    <property type="molecule type" value="Genomic_DNA"/>
</dbReference>
<reference evidence="5 6" key="1">
    <citation type="submission" date="2019-09" db="EMBL/GenBank/DDBJ databases">
        <title>Complete genome sequencing of four Arcobacter species reveals a diverse suite of mobile elements.</title>
        <authorList>
            <person name="Miller W.G."/>
            <person name="Yee E."/>
            <person name="Bono J.L."/>
        </authorList>
    </citation>
    <scope>NUCLEOTIDE SEQUENCE [LARGE SCALE GENOMIC DNA]</scope>
    <source>
        <strain evidence="5 6">LMG 26638</strain>
    </source>
</reference>
<dbReference type="PROSITE" id="PS00198">
    <property type="entry name" value="4FE4S_FER_1"/>
    <property type="match status" value="2"/>
</dbReference>
<dbReference type="KEGG" id="apai:APAC_0972"/>
<keyword evidence="3" id="KW-0408">Iron</keyword>
<dbReference type="OrthoDB" id="9808559at2"/>
<gene>
    <name evidence="5" type="ORF">APAC_0972</name>
</gene>
<dbReference type="RefSeq" id="WP_130233058.1">
    <property type="nucleotide sequence ID" value="NZ_BMEF01000012.1"/>
</dbReference>
<dbReference type="InterPro" id="IPR017900">
    <property type="entry name" value="4Fe4S_Fe_S_CS"/>
</dbReference>
<reference evidence="5 6" key="3">
    <citation type="submission" date="2019-09" db="EMBL/GenBank/DDBJ databases">
        <title>Taxonomic note: a critical rebuttal of the proposed division of the genus Arcobacter into six genera, emended descriptions of Arcobacter anaerophilus and the genus Arcobacter, and an assessment of genus-level boundaries for Epsilonproteobacteria using in silico genomic comparator tools.</title>
        <authorList>
            <person name="On S.L.W."/>
            <person name="Miller W.G."/>
            <person name="Biggs P."/>
            <person name="Cornelius A."/>
            <person name="Vandamme P."/>
        </authorList>
    </citation>
    <scope>NUCLEOTIDE SEQUENCE [LARGE SCALE GENOMIC DNA]</scope>
    <source>
        <strain evidence="5 6">LMG 26638</strain>
    </source>
</reference>